<evidence type="ECO:0000313" key="1">
    <source>
        <dbReference type="EMBL" id="KAK7362537.1"/>
    </source>
</evidence>
<evidence type="ECO:0000313" key="2">
    <source>
        <dbReference type="Proteomes" id="UP001367508"/>
    </source>
</evidence>
<comment type="caution">
    <text evidence="1">The sequence shown here is derived from an EMBL/GenBank/DDBJ whole genome shotgun (WGS) entry which is preliminary data.</text>
</comment>
<organism evidence="1 2">
    <name type="scientific">Canavalia gladiata</name>
    <name type="common">Sword bean</name>
    <name type="synonym">Dolichos gladiatus</name>
    <dbReference type="NCBI Taxonomy" id="3824"/>
    <lineage>
        <taxon>Eukaryota</taxon>
        <taxon>Viridiplantae</taxon>
        <taxon>Streptophyta</taxon>
        <taxon>Embryophyta</taxon>
        <taxon>Tracheophyta</taxon>
        <taxon>Spermatophyta</taxon>
        <taxon>Magnoliopsida</taxon>
        <taxon>eudicotyledons</taxon>
        <taxon>Gunneridae</taxon>
        <taxon>Pentapetalae</taxon>
        <taxon>rosids</taxon>
        <taxon>fabids</taxon>
        <taxon>Fabales</taxon>
        <taxon>Fabaceae</taxon>
        <taxon>Papilionoideae</taxon>
        <taxon>50 kb inversion clade</taxon>
        <taxon>NPAAA clade</taxon>
        <taxon>indigoferoid/millettioid clade</taxon>
        <taxon>Phaseoleae</taxon>
        <taxon>Canavalia</taxon>
    </lineage>
</organism>
<gene>
    <name evidence="1" type="ORF">VNO77_04653</name>
</gene>
<dbReference type="AlphaFoldDB" id="A0AAN9R7Z2"/>
<dbReference type="Proteomes" id="UP001367508">
    <property type="component" value="Unassembled WGS sequence"/>
</dbReference>
<reference evidence="1 2" key="1">
    <citation type="submission" date="2024-01" db="EMBL/GenBank/DDBJ databases">
        <title>The genomes of 5 underutilized Papilionoideae crops provide insights into root nodulation and disease resistanc.</title>
        <authorList>
            <person name="Jiang F."/>
        </authorList>
    </citation>
    <scope>NUCLEOTIDE SEQUENCE [LARGE SCALE GENOMIC DNA]</scope>
    <source>
        <strain evidence="1">LVBAO_FW01</strain>
        <tissue evidence="1">Leaves</tissue>
    </source>
</reference>
<sequence>MHNRKTNCIVLFCIKPLLWHFFFRVVRFFMSLVLSGMARDHKKCWHFHIVPPLRQYRQHIYYESSYLV</sequence>
<dbReference type="EMBL" id="JAYMYQ010000001">
    <property type="protein sequence ID" value="KAK7362537.1"/>
    <property type="molecule type" value="Genomic_DNA"/>
</dbReference>
<protein>
    <submittedName>
        <fullName evidence="1">Uncharacterized protein</fullName>
    </submittedName>
</protein>
<proteinExistence type="predicted"/>
<accession>A0AAN9R7Z2</accession>
<keyword evidence="2" id="KW-1185">Reference proteome</keyword>
<name>A0AAN9R7Z2_CANGL</name>